<evidence type="ECO:0000313" key="1">
    <source>
        <dbReference type="EMBL" id="GAA5096452.1"/>
    </source>
</evidence>
<evidence type="ECO:0000313" key="2">
    <source>
        <dbReference type="Proteomes" id="UP001500631"/>
    </source>
</evidence>
<proteinExistence type="predicted"/>
<dbReference type="EMBL" id="BAABKE010000002">
    <property type="protein sequence ID" value="GAA5096452.1"/>
    <property type="molecule type" value="Genomic_DNA"/>
</dbReference>
<accession>A0ABP9MGL5</accession>
<reference evidence="2" key="1">
    <citation type="journal article" date="2019" name="Int. J. Syst. Evol. Microbiol.">
        <title>The Global Catalogue of Microorganisms (GCM) 10K type strain sequencing project: providing services to taxonomists for standard genome sequencing and annotation.</title>
        <authorList>
            <consortium name="The Broad Institute Genomics Platform"/>
            <consortium name="The Broad Institute Genome Sequencing Center for Infectious Disease"/>
            <person name="Wu L."/>
            <person name="Ma J."/>
        </authorList>
    </citation>
    <scope>NUCLEOTIDE SEQUENCE [LARGE SCALE GENOMIC DNA]</scope>
    <source>
        <strain evidence="2">JCM 18424</strain>
    </source>
</reference>
<organism evidence="1 2">
    <name type="scientific">Wohlfahrtiimonas larvae</name>
    <dbReference type="NCBI Taxonomy" id="1157986"/>
    <lineage>
        <taxon>Bacteria</taxon>
        <taxon>Pseudomonadati</taxon>
        <taxon>Pseudomonadota</taxon>
        <taxon>Gammaproteobacteria</taxon>
        <taxon>Cardiobacteriales</taxon>
        <taxon>Ignatzschineriaceae</taxon>
        <taxon>Wohlfahrtiimonas</taxon>
    </lineage>
</organism>
<protein>
    <submittedName>
        <fullName evidence="1">Uncharacterized protein</fullName>
    </submittedName>
</protein>
<gene>
    <name evidence="1" type="ORF">GCM10023338_06800</name>
</gene>
<sequence length="53" mass="6292">MNDKNEQIHLKSFIMPDGYRFGKFSKKRKYYSTNGISSQKTKIFDNISDLTRN</sequence>
<comment type="caution">
    <text evidence="1">The sequence shown here is derived from an EMBL/GenBank/DDBJ whole genome shotgun (WGS) entry which is preliminary data.</text>
</comment>
<name>A0ABP9MGL5_9GAMM</name>
<dbReference type="Proteomes" id="UP001500631">
    <property type="component" value="Unassembled WGS sequence"/>
</dbReference>
<keyword evidence="2" id="KW-1185">Reference proteome</keyword>